<gene>
    <name evidence="1" type="ORF">C5F51_35990</name>
</gene>
<organism evidence="1 2">
    <name type="scientific">Nocardia nova</name>
    <dbReference type="NCBI Taxonomy" id="37330"/>
    <lineage>
        <taxon>Bacteria</taxon>
        <taxon>Bacillati</taxon>
        <taxon>Actinomycetota</taxon>
        <taxon>Actinomycetes</taxon>
        <taxon>Mycobacteriales</taxon>
        <taxon>Nocardiaceae</taxon>
        <taxon>Nocardia</taxon>
    </lineage>
</organism>
<dbReference type="Proteomes" id="UP000238356">
    <property type="component" value="Unassembled WGS sequence"/>
</dbReference>
<sequence>MRINRAKGSGMGHYNSDVRDATTLSRTVRTVRATWAHHRDSGRSLSALVINSRWKRGPASNSGGPFMVSLTQYTPRHLTDVADIWRASEKLGDQLAEIDGAVGVMTYVQPGRRHVGSLSIWADDNGLTQFIKLPYHLEIMDKYRPRGLPIRSAKWWTSEFRVHAVLNHSLQMLDTENERRRVVGPKPKDPECGGK</sequence>
<evidence type="ECO:0000313" key="1">
    <source>
        <dbReference type="EMBL" id="PPJ18834.1"/>
    </source>
</evidence>
<dbReference type="EMBL" id="PSZD01000051">
    <property type="protein sequence ID" value="PPJ18834.1"/>
    <property type="molecule type" value="Genomic_DNA"/>
</dbReference>
<accession>A0A2S5ZUU1</accession>
<comment type="caution">
    <text evidence="1">The sequence shown here is derived from an EMBL/GenBank/DDBJ whole genome shotgun (WGS) entry which is preliminary data.</text>
</comment>
<protein>
    <submittedName>
        <fullName evidence="1">Uncharacterized protein</fullName>
    </submittedName>
</protein>
<evidence type="ECO:0000313" key="2">
    <source>
        <dbReference type="Proteomes" id="UP000238356"/>
    </source>
</evidence>
<name>A0A2S5ZUU1_9NOCA</name>
<dbReference type="AlphaFoldDB" id="A0A2S5ZUU1"/>
<reference evidence="1 2" key="1">
    <citation type="submission" date="2018-02" db="EMBL/GenBank/DDBJ databases">
        <title>8 Nocardia nova and 1 Nocardia cyriacigeorgica strain used for evolution to TMP-SMX.</title>
        <authorList>
            <person name="Mehta H."/>
            <person name="Weng J."/>
            <person name="Shamoo Y."/>
        </authorList>
    </citation>
    <scope>NUCLEOTIDE SEQUENCE [LARGE SCALE GENOMIC DNA]</scope>
    <source>
        <strain evidence="1 2">BAA2227</strain>
    </source>
</reference>
<keyword evidence="2" id="KW-1185">Reference proteome</keyword>
<proteinExistence type="predicted"/>